<feature type="transmembrane region" description="Helical" evidence="1">
    <location>
        <begin position="27"/>
        <end position="46"/>
    </location>
</feature>
<feature type="transmembrane region" description="Helical" evidence="1">
    <location>
        <begin position="450"/>
        <end position="467"/>
    </location>
</feature>
<organism evidence="2 3">
    <name type="scientific">Rothia kristinae</name>
    <dbReference type="NCBI Taxonomy" id="37923"/>
    <lineage>
        <taxon>Bacteria</taxon>
        <taxon>Bacillati</taxon>
        <taxon>Actinomycetota</taxon>
        <taxon>Actinomycetes</taxon>
        <taxon>Micrococcales</taxon>
        <taxon>Micrococcaceae</taxon>
        <taxon>Rothia</taxon>
    </lineage>
</organism>
<evidence type="ECO:0000256" key="1">
    <source>
        <dbReference type="SAM" id="Phobius"/>
    </source>
</evidence>
<feature type="transmembrane region" description="Helical" evidence="1">
    <location>
        <begin position="386"/>
        <end position="406"/>
    </location>
</feature>
<evidence type="ECO:0000313" key="2">
    <source>
        <dbReference type="EMBL" id="OIJ34958.1"/>
    </source>
</evidence>
<feature type="transmembrane region" description="Helical" evidence="1">
    <location>
        <begin position="262"/>
        <end position="290"/>
    </location>
</feature>
<dbReference type="Pfam" id="PF26314">
    <property type="entry name" value="MptA_B_family"/>
    <property type="match status" value="1"/>
</dbReference>
<dbReference type="Proteomes" id="UP000179540">
    <property type="component" value="Unassembled WGS sequence"/>
</dbReference>
<feature type="transmembrane region" description="Helical" evidence="1">
    <location>
        <begin position="160"/>
        <end position="178"/>
    </location>
</feature>
<keyword evidence="1" id="KW-0812">Transmembrane</keyword>
<feature type="transmembrane region" description="Helical" evidence="1">
    <location>
        <begin position="185"/>
        <end position="203"/>
    </location>
</feature>
<feature type="transmembrane region" description="Helical" evidence="1">
    <location>
        <begin position="473"/>
        <end position="494"/>
    </location>
</feature>
<keyword evidence="1" id="KW-1133">Transmembrane helix</keyword>
<reference evidence="2 3" key="1">
    <citation type="submission" date="2016-10" db="EMBL/GenBank/DDBJ databases">
        <title>Draft genome sequence of strain LCT isolated from the Shenzhou X spacecraft of China.</title>
        <authorList>
            <person name="Huang B."/>
        </authorList>
    </citation>
    <scope>NUCLEOTIDE SEQUENCE [LARGE SCALE GENOMIC DNA]</scope>
    <source>
        <strain evidence="2 3">LCT-H5</strain>
    </source>
</reference>
<evidence type="ECO:0000313" key="3">
    <source>
        <dbReference type="Proteomes" id="UP000179540"/>
    </source>
</evidence>
<sequence length="511" mass="54690">MSTPSSVATSARPLAPRFDPAGPGMRTVVLALGTLCSLLSTVWSWYHSRLLPEGTPWAGLLRGMHRKGAVEDPVMLWLLPLGLVFLLCWWHVLRHAGRYRLWMVLALWALPQFLAVGGDMFNYAEQGWALLHGADPSLVPAGTVPGPFQDWAGRWTDTTVGYPVLALALSALAVTLGGANAVGTLFFLHLWSAVGLALLAWSLPRLAASLGADPRRVFALVMLNPMILQFQLGQGHHDTLAAGLGALGLWCLIRWRRGWTGWVLAGLLFAAAAGIKQPALLFPLVAAGMLQLRAQAGSRFALPAGSRPPYREGLLSLGRTAVRVAPLWVGQLLVLFVLPPLAGVGVGWRSATGAPGPGSLTIPRILQVAGDVQRVRRGESIMDPGGLLLGFLLGGAAVWLLLVILTRRFGWNTLLWTGLAALFLCGGAYFPWYGIWLVVPLVLSRPRWPLPAIVLTAMTASSTFPIFHGTGVLGAYALAWTAALLGALAAGWLLRPRPAGTADQTSPIHFQ</sequence>
<keyword evidence="1" id="KW-0472">Membrane</keyword>
<evidence type="ECO:0008006" key="4">
    <source>
        <dbReference type="Google" id="ProtNLM"/>
    </source>
</evidence>
<feature type="transmembrane region" description="Helical" evidence="1">
    <location>
        <begin position="418"/>
        <end position="443"/>
    </location>
</feature>
<dbReference type="AlphaFoldDB" id="A0A1S2MXR8"/>
<gene>
    <name evidence="2" type="ORF">BK826_09700</name>
</gene>
<name>A0A1S2MXR8_9MICC</name>
<accession>A0A1S2MXR8</accession>
<protein>
    <recommendedName>
        <fullName evidence="4">Carotene biosynthesis associated membrane protein</fullName>
    </recommendedName>
</protein>
<proteinExistence type="predicted"/>
<dbReference type="OrthoDB" id="5242303at2"/>
<dbReference type="EMBL" id="MODZ01000014">
    <property type="protein sequence ID" value="OIJ34958.1"/>
    <property type="molecule type" value="Genomic_DNA"/>
</dbReference>
<feature type="transmembrane region" description="Helical" evidence="1">
    <location>
        <begin position="74"/>
        <end position="92"/>
    </location>
</feature>
<dbReference type="RefSeq" id="WP_075515443.1">
    <property type="nucleotide sequence ID" value="NZ_MODZ01000014.1"/>
</dbReference>
<comment type="caution">
    <text evidence="2">The sequence shown here is derived from an EMBL/GenBank/DDBJ whole genome shotgun (WGS) entry which is preliminary data.</text>
</comment>